<feature type="transmembrane region" description="Helical" evidence="1">
    <location>
        <begin position="20"/>
        <end position="39"/>
    </location>
</feature>
<keyword evidence="1" id="KW-0812">Transmembrane</keyword>
<feature type="transmembrane region" description="Helical" evidence="1">
    <location>
        <begin position="183"/>
        <end position="204"/>
    </location>
</feature>
<feature type="transmembrane region" description="Helical" evidence="1">
    <location>
        <begin position="59"/>
        <end position="82"/>
    </location>
</feature>
<organism evidence="2 3">
    <name type="scientific">Rhizobium halophytocola</name>
    <dbReference type="NCBI Taxonomy" id="735519"/>
    <lineage>
        <taxon>Bacteria</taxon>
        <taxon>Pseudomonadati</taxon>
        <taxon>Pseudomonadota</taxon>
        <taxon>Alphaproteobacteria</taxon>
        <taxon>Hyphomicrobiales</taxon>
        <taxon>Rhizobiaceae</taxon>
        <taxon>Rhizobium/Agrobacterium group</taxon>
        <taxon>Rhizobium</taxon>
    </lineage>
</organism>
<evidence type="ECO:0000313" key="2">
    <source>
        <dbReference type="EMBL" id="MBP1852858.1"/>
    </source>
</evidence>
<feature type="transmembrane region" description="Helical" evidence="1">
    <location>
        <begin position="119"/>
        <end position="139"/>
    </location>
</feature>
<keyword evidence="1" id="KW-1133">Transmembrane helix</keyword>
<dbReference type="Proteomes" id="UP000759443">
    <property type="component" value="Unassembled WGS sequence"/>
</dbReference>
<gene>
    <name evidence="2" type="ORF">J2Z17_004317</name>
</gene>
<evidence type="ECO:0000256" key="1">
    <source>
        <dbReference type="SAM" id="Phobius"/>
    </source>
</evidence>
<dbReference type="RefSeq" id="WP_209948045.1">
    <property type="nucleotide sequence ID" value="NZ_JAGGJU010000013.1"/>
</dbReference>
<proteinExistence type="predicted"/>
<reference evidence="2 3" key="1">
    <citation type="submission" date="2021-03" db="EMBL/GenBank/DDBJ databases">
        <title>Genomic Encyclopedia of Type Strains, Phase IV (KMG-IV): sequencing the most valuable type-strain genomes for metagenomic binning, comparative biology and taxonomic classification.</title>
        <authorList>
            <person name="Goeker M."/>
        </authorList>
    </citation>
    <scope>NUCLEOTIDE SEQUENCE [LARGE SCALE GENOMIC DNA]</scope>
    <source>
        <strain evidence="2 3">DSM 21600</strain>
    </source>
</reference>
<dbReference type="PANTHER" id="PTHR37314:SF4">
    <property type="entry name" value="UPF0700 TRANSMEMBRANE PROTEIN YOAK"/>
    <property type="match status" value="1"/>
</dbReference>
<name>A0ABS4E4I3_9HYPH</name>
<sequence length="235" mass="24597">MLIREGSERTLQVDLSLATVLAFLAGGVNSAGFVAYGYFSANMTGNVSTSAEMASVMMLTAAGAFLIIVVMFMLGAFLASLFIEAGKRLELKKIYAVALSIEAVLLIATGMAVALSANAAHGVLVVGTLSFAMGIQNAASTRLSGSRVRTTHVSGVATDLGIGLGQLLSSNDQKQRSISLSRLRLNLATLLSFALGGVAGVLSYQTFQSYAFSLFGLLLLFLSARYVFTPSRMEG</sequence>
<keyword evidence="3" id="KW-1185">Reference proteome</keyword>
<dbReference type="PANTHER" id="PTHR37314">
    <property type="entry name" value="SLR0142 PROTEIN"/>
    <property type="match status" value="1"/>
</dbReference>
<feature type="transmembrane region" description="Helical" evidence="1">
    <location>
        <begin position="210"/>
        <end position="228"/>
    </location>
</feature>
<dbReference type="Pfam" id="PF06912">
    <property type="entry name" value="DUF1275"/>
    <property type="match status" value="1"/>
</dbReference>
<evidence type="ECO:0000313" key="3">
    <source>
        <dbReference type="Proteomes" id="UP000759443"/>
    </source>
</evidence>
<accession>A0ABS4E4I3</accession>
<keyword evidence="1" id="KW-0472">Membrane</keyword>
<dbReference type="InterPro" id="IPR010699">
    <property type="entry name" value="DUF1275"/>
</dbReference>
<feature type="transmembrane region" description="Helical" evidence="1">
    <location>
        <begin position="94"/>
        <end position="113"/>
    </location>
</feature>
<dbReference type="EMBL" id="JAGGJU010000013">
    <property type="protein sequence ID" value="MBP1852858.1"/>
    <property type="molecule type" value="Genomic_DNA"/>
</dbReference>
<protein>
    <submittedName>
        <fullName evidence="2">Uncharacterized membrane protein YoaK (UPF0700 family)</fullName>
    </submittedName>
</protein>
<comment type="caution">
    <text evidence="2">The sequence shown here is derived from an EMBL/GenBank/DDBJ whole genome shotgun (WGS) entry which is preliminary data.</text>
</comment>